<protein>
    <submittedName>
        <fullName evidence="1">Uncharacterized protein</fullName>
    </submittedName>
</protein>
<dbReference type="OrthoDB" id="2690740at2759"/>
<dbReference type="Gene3D" id="3.60.130.30">
    <property type="match status" value="1"/>
</dbReference>
<gene>
    <name evidence="1" type="ORF">SERLA73DRAFT_149226</name>
</gene>
<organism evidence="2">
    <name type="scientific">Serpula lacrymans var. lacrymans (strain S7.3)</name>
    <name type="common">Dry rot fungus</name>
    <dbReference type="NCBI Taxonomy" id="936435"/>
    <lineage>
        <taxon>Eukaryota</taxon>
        <taxon>Fungi</taxon>
        <taxon>Dikarya</taxon>
        <taxon>Basidiomycota</taxon>
        <taxon>Agaricomycotina</taxon>
        <taxon>Agaricomycetes</taxon>
        <taxon>Agaricomycetidae</taxon>
        <taxon>Boletales</taxon>
        <taxon>Coniophorineae</taxon>
        <taxon>Serpulaceae</taxon>
        <taxon>Serpula</taxon>
    </lineage>
</organism>
<name>F8PGT6_SERL3</name>
<sequence length="240" mass="27765">MLAPLEHSFLRHDCHANVLWTEKEREQAVRGHVTTDINDLRTQLQSQYQDSVKAACETYLRIPANIIFSQVNKMRMTYLRRYTLLGTTVTAQGEGRWKLYQLFIPYLLKGIKDHGTIYQTIKVVFADLFHWIHDVIELQLPEKYELLPEVVSILPGNNLSPIFPFLSLVINLNVFTKGHQDSKDKDFCLVLPIDNFQGGALVMVETGLVLEIRQVDFAILRSCDIMHFNLQYQEIDGQIM</sequence>
<evidence type="ECO:0000313" key="1">
    <source>
        <dbReference type="EMBL" id="EGO04888.1"/>
    </source>
</evidence>
<dbReference type="OMA" id="CHANVLW"/>
<dbReference type="InParanoid" id="F8PGT6"/>
<dbReference type="HOGENOM" id="CLU_1156975_0_0_1"/>
<keyword evidence="2" id="KW-1185">Reference proteome</keyword>
<proteinExistence type="predicted"/>
<dbReference type="EMBL" id="GL945474">
    <property type="protein sequence ID" value="EGO04888.1"/>
    <property type="molecule type" value="Genomic_DNA"/>
</dbReference>
<dbReference type="Proteomes" id="UP000008063">
    <property type="component" value="Unassembled WGS sequence"/>
</dbReference>
<reference evidence="2" key="1">
    <citation type="journal article" date="2011" name="Science">
        <title>The plant cell wall-decomposing machinery underlies the functional diversity of forest fungi.</title>
        <authorList>
            <person name="Eastwood D.C."/>
            <person name="Floudas D."/>
            <person name="Binder M."/>
            <person name="Majcherczyk A."/>
            <person name="Schneider P."/>
            <person name="Aerts A."/>
            <person name="Asiegbu F.O."/>
            <person name="Baker S.E."/>
            <person name="Barry K."/>
            <person name="Bendiksby M."/>
            <person name="Blumentritt M."/>
            <person name="Coutinho P.M."/>
            <person name="Cullen D."/>
            <person name="de Vries R.P."/>
            <person name="Gathman A."/>
            <person name="Goodell B."/>
            <person name="Henrissat B."/>
            <person name="Ihrmark K."/>
            <person name="Kauserud H."/>
            <person name="Kohler A."/>
            <person name="LaButti K."/>
            <person name="Lapidus A."/>
            <person name="Lavin J.L."/>
            <person name="Lee Y.-H."/>
            <person name="Lindquist E."/>
            <person name="Lilly W."/>
            <person name="Lucas S."/>
            <person name="Morin E."/>
            <person name="Murat C."/>
            <person name="Oguiza J.A."/>
            <person name="Park J."/>
            <person name="Pisabarro A.G."/>
            <person name="Riley R."/>
            <person name="Rosling A."/>
            <person name="Salamov A."/>
            <person name="Schmidt O."/>
            <person name="Schmutz J."/>
            <person name="Skrede I."/>
            <person name="Stenlid J."/>
            <person name="Wiebenga A."/>
            <person name="Xie X."/>
            <person name="Kuees U."/>
            <person name="Hibbett D.S."/>
            <person name="Hoffmeister D."/>
            <person name="Hoegberg N."/>
            <person name="Martin F."/>
            <person name="Grigoriev I.V."/>
            <person name="Watkinson S.C."/>
        </authorList>
    </citation>
    <scope>NUCLEOTIDE SEQUENCE [LARGE SCALE GENOMIC DNA]</scope>
    <source>
        <strain evidence="2">strain S7.3</strain>
    </source>
</reference>
<evidence type="ECO:0000313" key="2">
    <source>
        <dbReference type="Proteomes" id="UP000008063"/>
    </source>
</evidence>
<dbReference type="AlphaFoldDB" id="F8PGT6"/>
<accession>F8PGT6</accession>